<evidence type="ECO:0000256" key="3">
    <source>
        <dbReference type="ARBA" id="ARBA00022475"/>
    </source>
</evidence>
<dbReference type="AlphaFoldDB" id="A0A8D8KW22"/>
<protein>
    <recommendedName>
        <fullName evidence="8">Gustatory receptor</fullName>
    </recommendedName>
</protein>
<evidence type="ECO:0000256" key="5">
    <source>
        <dbReference type="ARBA" id="ARBA00022989"/>
    </source>
</evidence>
<feature type="transmembrane region" description="Helical" evidence="9">
    <location>
        <begin position="332"/>
        <end position="354"/>
    </location>
</feature>
<comment type="function">
    <text evidence="8">Plays a role in the sugar gustatory response.</text>
</comment>
<evidence type="ECO:0000256" key="9">
    <source>
        <dbReference type="SAM" id="Phobius"/>
    </source>
</evidence>
<feature type="transmembrane region" description="Helical" evidence="9">
    <location>
        <begin position="300"/>
        <end position="320"/>
    </location>
</feature>
<comment type="subcellular location">
    <subcellularLocation>
        <location evidence="1">Cell membrane</location>
        <topology evidence="1">Multi-pass membrane protein</topology>
    </subcellularLocation>
</comment>
<accession>A0A8D8KW22</accession>
<dbReference type="EMBL" id="HBUE01226956">
    <property type="protein sequence ID" value="CAG6542763.1"/>
    <property type="molecule type" value="Transcribed_RNA"/>
</dbReference>
<proteinExistence type="inferred from homology"/>
<dbReference type="EMBL" id="HBUE01333697">
    <property type="protein sequence ID" value="CAG6594872.1"/>
    <property type="molecule type" value="Transcribed_RNA"/>
</dbReference>
<evidence type="ECO:0000256" key="2">
    <source>
        <dbReference type="ARBA" id="ARBA00005327"/>
    </source>
</evidence>
<dbReference type="PANTHER" id="PTHR21421">
    <property type="entry name" value="GUSTATORY RECEPTOR"/>
    <property type="match status" value="1"/>
</dbReference>
<organism evidence="10">
    <name type="scientific">Culex pipiens</name>
    <name type="common">House mosquito</name>
    <dbReference type="NCBI Taxonomy" id="7175"/>
    <lineage>
        <taxon>Eukaryota</taxon>
        <taxon>Metazoa</taxon>
        <taxon>Ecdysozoa</taxon>
        <taxon>Arthropoda</taxon>
        <taxon>Hexapoda</taxon>
        <taxon>Insecta</taxon>
        <taxon>Pterygota</taxon>
        <taxon>Neoptera</taxon>
        <taxon>Endopterygota</taxon>
        <taxon>Diptera</taxon>
        <taxon>Nematocera</taxon>
        <taxon>Culicoidea</taxon>
        <taxon>Culicidae</taxon>
        <taxon>Culicinae</taxon>
        <taxon>Culicini</taxon>
        <taxon>Culex</taxon>
        <taxon>Culex</taxon>
    </lineage>
</organism>
<sequence length="433" mass="50715">MLFATKSAESLKKGPILVVQEAKEETRRKSIPNDCTAHVALAPIILFGQLFSLMPVSGYFHRTPDKLAFRVRSLRFLYSCVTLFAIVSIVVLFLMYSIRRGVLGLSSAATFIYYTVITLALIEFINLGRNWHWIVAFWTEQEKPFLYYPYSTRKGLQLDKLVKCVASAVIFFAFVEDIMNFLSAYKLNELHMKYCSHKDDFWRNFFHREHAHIVKVIPYHSVVGVGIELMMRVAKFTWHYIDVFIICVCLSLEKRFGQFNSRIERFKGVDQPPEVWREIRLDYLRLSELVNFMDDRLSRIILMSCANNMFFISVQLYNIFELKLTPMTSVYFWYSLLFLMSRCFVTLYISASIYEASLKPLELLRDFSTLNWNLDLQRLLDHISLKNIAFSGKRFFYITRPLILAMAGTIVTYELVLLDQVSNDQDTTKDCNF</sequence>
<evidence type="ECO:0000256" key="4">
    <source>
        <dbReference type="ARBA" id="ARBA00022692"/>
    </source>
</evidence>
<dbReference type="PANTHER" id="PTHR21421:SF35">
    <property type="entry name" value="GUSTATORY RECEPTOR FOR SUGAR TASTE 64B-RELATED"/>
    <property type="match status" value="1"/>
</dbReference>
<feature type="transmembrane region" description="Helical" evidence="9">
    <location>
        <begin position="395"/>
        <end position="416"/>
    </location>
</feature>
<keyword evidence="8" id="KW-0807">Transducer</keyword>
<dbReference type="Pfam" id="PF06151">
    <property type="entry name" value="Trehalose_recp"/>
    <property type="match status" value="1"/>
</dbReference>
<dbReference type="PIRSF" id="PIRSF038981">
    <property type="entry name" value="GRP"/>
    <property type="match status" value="1"/>
</dbReference>
<feature type="transmembrane region" description="Helical" evidence="9">
    <location>
        <begin position="161"/>
        <end position="182"/>
    </location>
</feature>
<evidence type="ECO:0000256" key="1">
    <source>
        <dbReference type="ARBA" id="ARBA00004651"/>
    </source>
</evidence>
<dbReference type="GO" id="GO:0005886">
    <property type="term" value="C:plasma membrane"/>
    <property type="evidence" value="ECO:0007669"/>
    <property type="project" value="UniProtKB-SubCell"/>
</dbReference>
<comment type="similarity">
    <text evidence="2">Belongs to the insect chemoreceptor superfamily. Gustatory receptor (GR) family. Gr5a subfamily.</text>
</comment>
<dbReference type="InterPro" id="IPR009318">
    <property type="entry name" value="Gustatory_rcpt"/>
</dbReference>
<evidence type="ECO:0000256" key="8">
    <source>
        <dbReference type="PIRNR" id="PIRNR038981"/>
    </source>
</evidence>
<dbReference type="GO" id="GO:0033041">
    <property type="term" value="F:sweet taste receptor activity"/>
    <property type="evidence" value="ECO:0007669"/>
    <property type="project" value="TreeGrafter"/>
</dbReference>
<feature type="transmembrane region" description="Helical" evidence="9">
    <location>
        <begin position="102"/>
        <end position="122"/>
    </location>
</feature>
<feature type="transmembrane region" description="Helical" evidence="9">
    <location>
        <begin position="37"/>
        <end position="56"/>
    </location>
</feature>
<keyword evidence="6 9" id="KW-0472">Membrane</keyword>
<feature type="transmembrane region" description="Helical" evidence="9">
    <location>
        <begin position="76"/>
        <end position="96"/>
    </location>
</feature>
<keyword evidence="4 9" id="KW-0812">Transmembrane</keyword>
<keyword evidence="5 9" id="KW-1133">Transmembrane helix</keyword>
<evidence type="ECO:0000313" key="10">
    <source>
        <dbReference type="EMBL" id="CAG6594872.1"/>
    </source>
</evidence>
<keyword evidence="7 8" id="KW-0675">Receptor</keyword>
<evidence type="ECO:0000256" key="6">
    <source>
        <dbReference type="ARBA" id="ARBA00023136"/>
    </source>
</evidence>
<reference evidence="10" key="1">
    <citation type="submission" date="2021-05" db="EMBL/GenBank/DDBJ databases">
        <authorList>
            <person name="Alioto T."/>
            <person name="Alioto T."/>
            <person name="Gomez Garrido J."/>
        </authorList>
    </citation>
    <scope>NUCLEOTIDE SEQUENCE</scope>
</reference>
<dbReference type="GO" id="GO:0007165">
    <property type="term" value="P:signal transduction"/>
    <property type="evidence" value="ECO:0007669"/>
    <property type="project" value="UniProtKB-KW"/>
</dbReference>
<evidence type="ECO:0000256" key="7">
    <source>
        <dbReference type="ARBA" id="ARBA00023170"/>
    </source>
</evidence>
<name>A0A8D8KW22_CULPI</name>
<keyword evidence="3" id="KW-1003">Cell membrane</keyword>